<protein>
    <submittedName>
        <fullName evidence="1">Uncharacterized protein</fullName>
    </submittedName>
</protein>
<keyword evidence="3" id="KW-1185">Reference proteome</keyword>
<dbReference type="Proteomes" id="UP000217790">
    <property type="component" value="Unassembled WGS sequence"/>
</dbReference>
<sequence length="67" mass="7677">MATFSPHIYKKDRIRIFDSHYLPLDTARTSLQATDYFETCHRKTVTATSDLVWATKRRSPAQAAVCS</sequence>
<organism evidence="1 3">
    <name type="scientific">Armillaria gallica</name>
    <name type="common">Bulbous honey fungus</name>
    <name type="synonym">Armillaria bulbosa</name>
    <dbReference type="NCBI Taxonomy" id="47427"/>
    <lineage>
        <taxon>Eukaryota</taxon>
        <taxon>Fungi</taxon>
        <taxon>Dikarya</taxon>
        <taxon>Basidiomycota</taxon>
        <taxon>Agaricomycotina</taxon>
        <taxon>Agaricomycetes</taxon>
        <taxon>Agaricomycetidae</taxon>
        <taxon>Agaricales</taxon>
        <taxon>Marasmiineae</taxon>
        <taxon>Physalacriaceae</taxon>
        <taxon>Armillaria</taxon>
    </lineage>
</organism>
<evidence type="ECO:0000313" key="1">
    <source>
        <dbReference type="EMBL" id="PBK81273.1"/>
    </source>
</evidence>
<reference evidence="1" key="2">
    <citation type="journal article" date="2017" name="Nat. Ecol. Evol.">
        <title>Lineage-specific genetic innovations streamline the genomes of Armillaria species to pathogenesis.</title>
        <authorList>
            <consortium name="DOE Joint Genome Institute"/>
            <person name="Sipos G."/>
            <person name="Prasanna A.N."/>
            <person name="Walter M.C."/>
            <person name="O'Connor E."/>
            <person name="Balint B."/>
            <person name="Krizsan K."/>
            <person name="Kiss B."/>
            <person name="Hess J."/>
            <person name="Varga T."/>
            <person name="Slot J."/>
            <person name="Riley R."/>
            <person name="Boka B."/>
            <person name="Rigling D."/>
            <person name="Barry K."/>
            <person name="Lee J."/>
            <person name="Mihaltcheva S."/>
            <person name="LaButti K."/>
            <person name="Lipzen A."/>
            <person name="Waldron R."/>
            <person name="Moloney N.M."/>
            <person name="Sperisen C."/>
            <person name="Kredics L."/>
            <person name="Vagvolgyi C."/>
            <person name="Patrignani A."/>
            <person name="Fitzpatrick D."/>
            <person name="Nagy I."/>
            <person name="Doyle S."/>
            <person name="Anderson J."/>
            <person name="Grigoriev I.V."/>
            <person name="Guldener U."/>
            <person name="Munsterkotter M."/>
            <person name="Nagy L.G."/>
        </authorList>
    </citation>
    <scope>NUCLEOTIDE SEQUENCE [LARGE SCALE GENOMIC DNA]</scope>
    <source>
        <strain evidence="1">Ar21-2</strain>
    </source>
</reference>
<dbReference type="AlphaFoldDB" id="A0A2H3CYV7"/>
<gene>
    <name evidence="1" type="ORF">ARMGADRAFT_1020408</name>
    <name evidence="2" type="ORF">ARMGADRAFT_1020410</name>
</gene>
<reference evidence="3" key="1">
    <citation type="journal article" date="2017" name="Nat. Ecol. Evol.">
        <title>Genome expansion and lineage-specific genetic innovations in the forest pathogenic fungi Armillaria.</title>
        <authorList>
            <person name="Sipos G."/>
            <person name="Prasanna A.N."/>
            <person name="Walter M.C."/>
            <person name="O'Connor E."/>
            <person name="Balint B."/>
            <person name="Krizsan K."/>
            <person name="Kiss B."/>
            <person name="Hess J."/>
            <person name="Varga T."/>
            <person name="Slot J."/>
            <person name="Riley R."/>
            <person name="Boka B."/>
            <person name="Rigling D."/>
            <person name="Barry K."/>
            <person name="Lee J."/>
            <person name="Mihaltcheva S."/>
            <person name="LaButti K."/>
            <person name="Lipzen A."/>
            <person name="Waldron R."/>
            <person name="Moloney N.M."/>
            <person name="Sperisen C."/>
            <person name="Kredics L."/>
            <person name="Vagvoelgyi C."/>
            <person name="Patrignani A."/>
            <person name="Fitzpatrick D."/>
            <person name="Nagy I."/>
            <person name="Doyle S."/>
            <person name="Anderson J.B."/>
            <person name="Grigoriev I.V."/>
            <person name="Gueldener U."/>
            <person name="Muensterkoetter M."/>
            <person name="Nagy L.G."/>
        </authorList>
    </citation>
    <scope>NUCLEOTIDE SEQUENCE [LARGE SCALE GENOMIC DNA]</scope>
    <source>
        <strain evidence="3">Ar21-2</strain>
    </source>
</reference>
<name>A0A2H3CYV7_ARMGA</name>
<dbReference type="EMBL" id="KZ293732">
    <property type="protein sequence ID" value="PBK81275.1"/>
    <property type="molecule type" value="Genomic_DNA"/>
</dbReference>
<dbReference type="InParanoid" id="A0A2H3CYV7"/>
<evidence type="ECO:0000313" key="3">
    <source>
        <dbReference type="Proteomes" id="UP000217790"/>
    </source>
</evidence>
<accession>A0A2H3CYV7</accession>
<evidence type="ECO:0000313" key="2">
    <source>
        <dbReference type="EMBL" id="PBK81275.1"/>
    </source>
</evidence>
<proteinExistence type="predicted"/>
<dbReference type="EMBL" id="KZ293732">
    <property type="protein sequence ID" value="PBK81273.1"/>
    <property type="molecule type" value="Genomic_DNA"/>
</dbReference>